<accession>A0ABW5DLW3</accession>
<organism evidence="1 2">
    <name type="scientific">Lacibacterium aquatile</name>
    <dbReference type="NCBI Taxonomy" id="1168082"/>
    <lineage>
        <taxon>Bacteria</taxon>
        <taxon>Pseudomonadati</taxon>
        <taxon>Pseudomonadota</taxon>
        <taxon>Alphaproteobacteria</taxon>
        <taxon>Rhodospirillales</taxon>
        <taxon>Rhodospirillaceae</taxon>
    </lineage>
</organism>
<evidence type="ECO:0008006" key="3">
    <source>
        <dbReference type="Google" id="ProtNLM"/>
    </source>
</evidence>
<proteinExistence type="predicted"/>
<dbReference type="EMBL" id="JBHUIP010000003">
    <property type="protein sequence ID" value="MFD2261725.1"/>
    <property type="molecule type" value="Genomic_DNA"/>
</dbReference>
<protein>
    <recommendedName>
        <fullName evidence="3">IclR-ED domain-containing protein</fullName>
    </recommendedName>
</protein>
<reference evidence="2" key="1">
    <citation type="journal article" date="2019" name="Int. J. Syst. Evol. Microbiol.">
        <title>The Global Catalogue of Microorganisms (GCM) 10K type strain sequencing project: providing services to taxonomists for standard genome sequencing and annotation.</title>
        <authorList>
            <consortium name="The Broad Institute Genomics Platform"/>
            <consortium name="The Broad Institute Genome Sequencing Center for Infectious Disease"/>
            <person name="Wu L."/>
            <person name="Ma J."/>
        </authorList>
    </citation>
    <scope>NUCLEOTIDE SEQUENCE [LARGE SCALE GENOMIC DNA]</scope>
    <source>
        <strain evidence="2">CGMCC 1.19062</strain>
    </source>
</reference>
<dbReference type="Proteomes" id="UP001597295">
    <property type="component" value="Unassembled WGS sequence"/>
</dbReference>
<evidence type="ECO:0000313" key="1">
    <source>
        <dbReference type="EMBL" id="MFD2261725.1"/>
    </source>
</evidence>
<sequence length="46" mass="4912">MSGGIGLLGVPILDEKREQQLIAVGIFGISRAWHPANDLLPRFPGA</sequence>
<evidence type="ECO:0000313" key="2">
    <source>
        <dbReference type="Proteomes" id="UP001597295"/>
    </source>
</evidence>
<dbReference type="RefSeq" id="WP_379874641.1">
    <property type="nucleotide sequence ID" value="NZ_JBHUIP010000003.1"/>
</dbReference>
<gene>
    <name evidence="1" type="ORF">ACFSM5_02420</name>
</gene>
<keyword evidence="2" id="KW-1185">Reference proteome</keyword>
<comment type="caution">
    <text evidence="1">The sequence shown here is derived from an EMBL/GenBank/DDBJ whole genome shotgun (WGS) entry which is preliminary data.</text>
</comment>
<name>A0ABW5DLW3_9PROT</name>